<dbReference type="GO" id="GO:0005886">
    <property type="term" value="C:plasma membrane"/>
    <property type="evidence" value="ECO:0007669"/>
    <property type="project" value="TreeGrafter"/>
</dbReference>
<sequence length="154" mass="16406" precursor="true">MERFSYIFAALGSLFALGAGAAMALQPAVNAKLREQCNHPLQASVVSFGVGLLALLGLATLLRVGVPSVERLQTLPAWAWTGGLLGTYMVTVSLLVAPAMGATRWIALVLAGQMVVSLVLDHFGWLGYAQHAFTWPRIFGVLCVVLGVLIVMRN</sequence>
<proteinExistence type="predicted"/>
<protein>
    <recommendedName>
        <fullName evidence="4">Inner membrane protein YdcZ</fullName>
    </recommendedName>
</protein>
<name>A0A518GHA3_9BACT</name>
<accession>A0A518GHA3</accession>
<dbReference type="EMBL" id="CP036298">
    <property type="protein sequence ID" value="QDV27969.1"/>
    <property type="molecule type" value="Genomic_DNA"/>
</dbReference>
<feature type="transmembrane region" description="Helical" evidence="1">
    <location>
        <begin position="78"/>
        <end position="98"/>
    </location>
</feature>
<feature type="transmembrane region" description="Helical" evidence="1">
    <location>
        <begin position="6"/>
        <end position="25"/>
    </location>
</feature>
<evidence type="ECO:0000313" key="2">
    <source>
        <dbReference type="EMBL" id="QDV27969.1"/>
    </source>
</evidence>
<feature type="transmembrane region" description="Helical" evidence="1">
    <location>
        <begin position="105"/>
        <end position="128"/>
    </location>
</feature>
<keyword evidence="1" id="KW-0472">Membrane</keyword>
<organism evidence="2 3">
    <name type="scientific">Aureliella helgolandensis</name>
    <dbReference type="NCBI Taxonomy" id="2527968"/>
    <lineage>
        <taxon>Bacteria</taxon>
        <taxon>Pseudomonadati</taxon>
        <taxon>Planctomycetota</taxon>
        <taxon>Planctomycetia</taxon>
        <taxon>Pirellulales</taxon>
        <taxon>Pirellulaceae</taxon>
        <taxon>Aureliella</taxon>
    </lineage>
</organism>
<dbReference type="KEGG" id="ahel:Q31a_63620"/>
<gene>
    <name evidence="2" type="ORF">Q31a_63620</name>
</gene>
<dbReference type="PANTHER" id="PTHR34821:SF2">
    <property type="entry name" value="INNER MEMBRANE PROTEIN YDCZ"/>
    <property type="match status" value="1"/>
</dbReference>
<dbReference type="Pfam" id="PF04657">
    <property type="entry name" value="DMT_YdcZ"/>
    <property type="match status" value="1"/>
</dbReference>
<dbReference type="Proteomes" id="UP000318017">
    <property type="component" value="Chromosome"/>
</dbReference>
<evidence type="ECO:0000313" key="3">
    <source>
        <dbReference type="Proteomes" id="UP000318017"/>
    </source>
</evidence>
<feature type="transmembrane region" description="Helical" evidence="1">
    <location>
        <begin position="45"/>
        <end position="66"/>
    </location>
</feature>
<dbReference type="InterPro" id="IPR006750">
    <property type="entry name" value="YdcZ"/>
</dbReference>
<evidence type="ECO:0000256" key="1">
    <source>
        <dbReference type="SAM" id="Phobius"/>
    </source>
</evidence>
<dbReference type="AlphaFoldDB" id="A0A518GHA3"/>
<keyword evidence="1" id="KW-0812">Transmembrane</keyword>
<reference evidence="2 3" key="1">
    <citation type="submission" date="2019-02" db="EMBL/GenBank/DDBJ databases">
        <title>Deep-cultivation of Planctomycetes and their phenomic and genomic characterization uncovers novel biology.</title>
        <authorList>
            <person name="Wiegand S."/>
            <person name="Jogler M."/>
            <person name="Boedeker C."/>
            <person name="Pinto D."/>
            <person name="Vollmers J."/>
            <person name="Rivas-Marin E."/>
            <person name="Kohn T."/>
            <person name="Peeters S.H."/>
            <person name="Heuer A."/>
            <person name="Rast P."/>
            <person name="Oberbeckmann S."/>
            <person name="Bunk B."/>
            <person name="Jeske O."/>
            <person name="Meyerdierks A."/>
            <person name="Storesund J.E."/>
            <person name="Kallscheuer N."/>
            <person name="Luecker S."/>
            <person name="Lage O.M."/>
            <person name="Pohl T."/>
            <person name="Merkel B.J."/>
            <person name="Hornburger P."/>
            <person name="Mueller R.-W."/>
            <person name="Bruemmer F."/>
            <person name="Labrenz M."/>
            <person name="Spormann A.M."/>
            <person name="Op den Camp H."/>
            <person name="Overmann J."/>
            <person name="Amann R."/>
            <person name="Jetten M.S.M."/>
            <person name="Mascher T."/>
            <person name="Medema M.H."/>
            <person name="Devos D.P."/>
            <person name="Kaster A.-K."/>
            <person name="Ovreas L."/>
            <person name="Rohde M."/>
            <person name="Galperin M.Y."/>
            <person name="Jogler C."/>
        </authorList>
    </citation>
    <scope>NUCLEOTIDE SEQUENCE [LARGE SCALE GENOMIC DNA]</scope>
    <source>
        <strain evidence="2 3">Q31a</strain>
    </source>
</reference>
<feature type="transmembrane region" description="Helical" evidence="1">
    <location>
        <begin position="134"/>
        <end position="152"/>
    </location>
</feature>
<keyword evidence="3" id="KW-1185">Reference proteome</keyword>
<dbReference type="PANTHER" id="PTHR34821">
    <property type="entry name" value="INNER MEMBRANE PROTEIN YDCZ"/>
    <property type="match status" value="1"/>
</dbReference>
<evidence type="ECO:0008006" key="4">
    <source>
        <dbReference type="Google" id="ProtNLM"/>
    </source>
</evidence>
<keyword evidence="1" id="KW-1133">Transmembrane helix</keyword>